<comment type="caution">
    <text evidence="2">The sequence shown here is derived from an EMBL/GenBank/DDBJ whole genome shotgun (WGS) entry which is preliminary data.</text>
</comment>
<dbReference type="Proteomes" id="UP000319801">
    <property type="component" value="Unassembled WGS sequence"/>
</dbReference>
<gene>
    <name evidence="2" type="ORF">Baya_4355</name>
</gene>
<feature type="region of interest" description="Disordered" evidence="1">
    <location>
        <begin position="222"/>
        <end position="247"/>
    </location>
</feature>
<sequence length="350" mass="39476">MFPTYHYPDDPDTGVRAASKLPINPLLPANAPQVTLLSKTKGAPYRHELLEIPMCTRRESTTWTGQNGFRNHIKPVKGETQPFYPKALKTNLRDWKNTLLELTANVLCNLEKSTWLTSYQLHYTGTGPTNPIKLDDVNEKTVAMITGGMNRYTAQLRERSYPVFLSSRPLEGRKIQRNPDSASLVDEVFRSNQAGFNNTTSMHDMCYERDCVCKLSELDGTKPQTSINKPALTVNDKENSKPAPGLAPHASQVVLQEIFNSRIEKKGKQGSHISPPILSRQNKGSSRFEVKKSSRDLGSDLLELQNSFSRTEAHQNFCKSLQKASVDLRDNHHAGRKHIFYGLNSYYFHG</sequence>
<reference evidence="2 3" key="1">
    <citation type="journal article" date="2019" name="Genome Biol. Evol.">
        <title>Whole-Genome Sequencing of the Giant Devil Catfish, Bagarius yarrelli.</title>
        <authorList>
            <person name="Jiang W."/>
            <person name="Lv Y."/>
            <person name="Cheng L."/>
            <person name="Yang K."/>
            <person name="Chao B."/>
            <person name="Wang X."/>
            <person name="Li Y."/>
            <person name="Pan X."/>
            <person name="You X."/>
            <person name="Zhang Y."/>
            <person name="Yang J."/>
            <person name="Li J."/>
            <person name="Zhang X."/>
            <person name="Liu S."/>
            <person name="Sun C."/>
            <person name="Yang J."/>
            <person name="Shi Q."/>
        </authorList>
    </citation>
    <scope>NUCLEOTIDE SEQUENCE [LARGE SCALE GENOMIC DNA]</scope>
    <source>
        <strain evidence="2">JWS20170419001</strain>
        <tissue evidence="2">Muscle</tissue>
    </source>
</reference>
<dbReference type="AlphaFoldDB" id="A0A556TPY8"/>
<dbReference type="PANTHER" id="PTHR31393:SF2">
    <property type="entry name" value="CHROMOSOME 7 OPEN READING FRAME 31"/>
    <property type="match status" value="1"/>
</dbReference>
<dbReference type="OrthoDB" id="10040207at2759"/>
<keyword evidence="3" id="KW-1185">Reference proteome</keyword>
<dbReference type="PANTHER" id="PTHR31393">
    <property type="entry name" value="C5ORF31"/>
    <property type="match status" value="1"/>
</dbReference>
<organism evidence="2 3">
    <name type="scientific">Bagarius yarrelli</name>
    <name type="common">Goonch</name>
    <name type="synonym">Bagrus yarrelli</name>
    <dbReference type="NCBI Taxonomy" id="175774"/>
    <lineage>
        <taxon>Eukaryota</taxon>
        <taxon>Metazoa</taxon>
        <taxon>Chordata</taxon>
        <taxon>Craniata</taxon>
        <taxon>Vertebrata</taxon>
        <taxon>Euteleostomi</taxon>
        <taxon>Actinopterygii</taxon>
        <taxon>Neopterygii</taxon>
        <taxon>Teleostei</taxon>
        <taxon>Ostariophysi</taxon>
        <taxon>Siluriformes</taxon>
        <taxon>Sisoridae</taxon>
        <taxon>Sisorinae</taxon>
        <taxon>Bagarius</taxon>
    </lineage>
</organism>
<evidence type="ECO:0000256" key="1">
    <source>
        <dbReference type="SAM" id="MobiDB-lite"/>
    </source>
</evidence>
<accession>A0A556TPY8</accession>
<proteinExistence type="predicted"/>
<evidence type="ECO:0000313" key="2">
    <source>
        <dbReference type="EMBL" id="TSK34747.1"/>
    </source>
</evidence>
<dbReference type="GO" id="GO:0005813">
    <property type="term" value="C:centrosome"/>
    <property type="evidence" value="ECO:0007669"/>
    <property type="project" value="TreeGrafter"/>
</dbReference>
<dbReference type="InterPro" id="IPR027886">
    <property type="entry name" value="SPMIP4"/>
</dbReference>
<evidence type="ECO:0000313" key="3">
    <source>
        <dbReference type="Proteomes" id="UP000319801"/>
    </source>
</evidence>
<dbReference type="EMBL" id="VCAZ01000010">
    <property type="protein sequence ID" value="TSK34747.1"/>
    <property type="molecule type" value="Genomic_DNA"/>
</dbReference>
<dbReference type="Pfam" id="PF15093">
    <property type="entry name" value="SPMIP4-like"/>
    <property type="match status" value="1"/>
</dbReference>
<name>A0A556TPY8_BAGYA</name>
<protein>
    <submittedName>
        <fullName evidence="2">Uncharacterized protein</fullName>
    </submittedName>
</protein>
<feature type="region of interest" description="Disordered" evidence="1">
    <location>
        <begin position="265"/>
        <end position="288"/>
    </location>
</feature>